<accession>A0A559SV04</accession>
<dbReference type="InterPro" id="IPR001638">
    <property type="entry name" value="Solute-binding_3/MltF_N"/>
</dbReference>
<dbReference type="GO" id="GO:0042597">
    <property type="term" value="C:periplasmic space"/>
    <property type="evidence" value="ECO:0007669"/>
    <property type="project" value="UniProtKB-SubCell"/>
</dbReference>
<keyword evidence="2" id="KW-0732">Signal</keyword>
<reference evidence="4 5" key="1">
    <citation type="submission" date="2019-06" db="EMBL/GenBank/DDBJ databases">
        <title>Pac Bio to generate improved reference genome sequences for organisms with transposon mutant libraries (support for FEBA project).</title>
        <authorList>
            <person name="Blow M."/>
        </authorList>
    </citation>
    <scope>NUCLEOTIDE SEQUENCE [LARGE SCALE GENOMIC DNA]</scope>
    <source>
        <strain evidence="4 5">USDA 1844</strain>
    </source>
</reference>
<sequence>MPNAFELSADEKAELAPAGVIKAAVAVGPAASAVWCVRDEASGEARGVTITLAKEIALRTGLPLELVEFSSSGDIVSNADSGLWTLSFVPVDDQRRQVLGVGPNYYLGVSTYLARKEAFKTLQDVDQAGVRVAGVAGTATLRSAERTLKNTSIDGYGSLDEAMAKFRSGELDAIALGKESIISMLPGLEGCHAVDGHFHEAGTAIVVPQKNVQALQAAVRIMDEMKSNGSMRAAYDQNQMSHADVAP</sequence>
<feature type="domain" description="Solute-binding protein family 3/N-terminal" evidence="3">
    <location>
        <begin position="24"/>
        <end position="242"/>
    </location>
</feature>
<dbReference type="PANTHER" id="PTHR35936:SF17">
    <property type="entry name" value="ARGININE-BINDING EXTRACELLULAR PROTEIN ARTP"/>
    <property type="match status" value="1"/>
</dbReference>
<gene>
    <name evidence="4" type="ORF">BCL32_6537</name>
</gene>
<comment type="caution">
    <text evidence="4">The sequence shown here is derived from an EMBL/GenBank/DDBJ whole genome shotgun (WGS) entry which is preliminary data.</text>
</comment>
<dbReference type="PANTHER" id="PTHR35936">
    <property type="entry name" value="MEMBRANE-BOUND LYTIC MUREIN TRANSGLYCOSYLASE F"/>
    <property type="match status" value="1"/>
</dbReference>
<name>A0A559SV04_9HYPH</name>
<evidence type="ECO:0000256" key="1">
    <source>
        <dbReference type="ARBA" id="ARBA00004418"/>
    </source>
</evidence>
<dbReference type="SUPFAM" id="SSF53850">
    <property type="entry name" value="Periplasmic binding protein-like II"/>
    <property type="match status" value="1"/>
</dbReference>
<dbReference type="EMBL" id="VISO01000003">
    <property type="protein sequence ID" value="TVZ66181.1"/>
    <property type="molecule type" value="Genomic_DNA"/>
</dbReference>
<dbReference type="SMART" id="SM00062">
    <property type="entry name" value="PBPb"/>
    <property type="match status" value="1"/>
</dbReference>
<dbReference type="AlphaFoldDB" id="A0A559SV04"/>
<dbReference type="Pfam" id="PF00497">
    <property type="entry name" value="SBP_bac_3"/>
    <property type="match status" value="1"/>
</dbReference>
<evidence type="ECO:0000313" key="5">
    <source>
        <dbReference type="Proteomes" id="UP000319824"/>
    </source>
</evidence>
<dbReference type="Proteomes" id="UP000319824">
    <property type="component" value="Unassembled WGS sequence"/>
</dbReference>
<evidence type="ECO:0000313" key="4">
    <source>
        <dbReference type="EMBL" id="TVZ66181.1"/>
    </source>
</evidence>
<proteinExistence type="predicted"/>
<evidence type="ECO:0000259" key="3">
    <source>
        <dbReference type="SMART" id="SM00062"/>
    </source>
</evidence>
<comment type="subcellular location">
    <subcellularLocation>
        <location evidence="1">Periplasm</location>
    </subcellularLocation>
</comment>
<organism evidence="4 5">
    <name type="scientific">Rhizobium mongolense USDA 1844</name>
    <dbReference type="NCBI Taxonomy" id="1079460"/>
    <lineage>
        <taxon>Bacteria</taxon>
        <taxon>Pseudomonadati</taxon>
        <taxon>Pseudomonadota</taxon>
        <taxon>Alphaproteobacteria</taxon>
        <taxon>Hyphomicrobiales</taxon>
        <taxon>Rhizobiaceae</taxon>
        <taxon>Rhizobium/Agrobacterium group</taxon>
        <taxon>Rhizobium</taxon>
    </lineage>
</organism>
<evidence type="ECO:0000256" key="2">
    <source>
        <dbReference type="ARBA" id="ARBA00022729"/>
    </source>
</evidence>
<protein>
    <submittedName>
        <fullName evidence="4">Polar amino acid transport system substrate-binding protein</fullName>
    </submittedName>
</protein>
<dbReference type="Gene3D" id="3.40.190.10">
    <property type="entry name" value="Periplasmic binding protein-like II"/>
    <property type="match status" value="2"/>
</dbReference>
<dbReference type="RefSeq" id="WP_022718036.1">
    <property type="nucleotide sequence ID" value="NZ_ATTQ01000020.1"/>
</dbReference>